<feature type="transmembrane region" description="Helical" evidence="6">
    <location>
        <begin position="81"/>
        <end position="105"/>
    </location>
</feature>
<dbReference type="Ensembl" id="ENSMMOT00000023687.1">
    <property type="protein sequence ID" value="ENSMMOP00000023302.1"/>
    <property type="gene ID" value="ENSMMOG00000017729.1"/>
</dbReference>
<reference evidence="8" key="1">
    <citation type="submission" date="2025-08" db="UniProtKB">
        <authorList>
            <consortium name="Ensembl"/>
        </authorList>
    </citation>
    <scope>IDENTIFICATION</scope>
</reference>
<evidence type="ECO:0000256" key="1">
    <source>
        <dbReference type="ARBA" id="ARBA00004141"/>
    </source>
</evidence>
<dbReference type="InterPro" id="IPR050578">
    <property type="entry name" value="MARVEL-CKLF_proteins"/>
</dbReference>
<keyword evidence="3 6" id="KW-1133">Transmembrane helix</keyword>
<dbReference type="PANTHER" id="PTHR22776">
    <property type="entry name" value="MARVEL-CONTAINING POTENTIAL LIPID RAFT-ASSOCIATED PROTEIN"/>
    <property type="match status" value="1"/>
</dbReference>
<dbReference type="InterPro" id="IPR008253">
    <property type="entry name" value="Marvel"/>
</dbReference>
<organism evidence="8 9">
    <name type="scientific">Mola mola</name>
    <name type="common">Ocean sunfish</name>
    <name type="synonym">Tetraodon mola</name>
    <dbReference type="NCBI Taxonomy" id="94237"/>
    <lineage>
        <taxon>Eukaryota</taxon>
        <taxon>Metazoa</taxon>
        <taxon>Chordata</taxon>
        <taxon>Craniata</taxon>
        <taxon>Vertebrata</taxon>
        <taxon>Euteleostomi</taxon>
        <taxon>Actinopterygii</taxon>
        <taxon>Neopterygii</taxon>
        <taxon>Teleostei</taxon>
        <taxon>Neoteleostei</taxon>
        <taxon>Acanthomorphata</taxon>
        <taxon>Eupercaria</taxon>
        <taxon>Tetraodontiformes</taxon>
        <taxon>Molidae</taxon>
        <taxon>Mola</taxon>
    </lineage>
</organism>
<feature type="domain" description="MARVEL" evidence="7">
    <location>
        <begin position="17"/>
        <end position="136"/>
    </location>
</feature>
<evidence type="ECO:0000259" key="7">
    <source>
        <dbReference type="PROSITE" id="PS51225"/>
    </source>
</evidence>
<evidence type="ECO:0000256" key="3">
    <source>
        <dbReference type="ARBA" id="ARBA00022989"/>
    </source>
</evidence>
<sequence length="154" mass="17026">MSEAPNESTFGDVDLRFLKSKRGILKLVEMGTALVAFICFCVAYRPKYIAATGLEFLITLLLALMYLLNIHKMLTFLSWPLFDVFNSLFALLYFIVLSVMAAATYSGTGDLVGGIMGLVLVVLLATDTTLLFRNITLNQPRGESNDPQPQPQPQ</sequence>
<dbReference type="PROSITE" id="PS51225">
    <property type="entry name" value="MARVEL"/>
    <property type="match status" value="1"/>
</dbReference>
<evidence type="ECO:0000256" key="4">
    <source>
        <dbReference type="ARBA" id="ARBA00023136"/>
    </source>
</evidence>
<evidence type="ECO:0000313" key="9">
    <source>
        <dbReference type="Proteomes" id="UP000261620"/>
    </source>
</evidence>
<accession>A0A3Q4BQJ8</accession>
<feature type="transmembrane region" description="Helical" evidence="6">
    <location>
        <begin position="24"/>
        <end position="45"/>
    </location>
</feature>
<name>A0A3Q4BQJ8_MOLML</name>
<protein>
    <recommendedName>
        <fullName evidence="7">MARVEL domain-containing protein</fullName>
    </recommendedName>
</protein>
<reference evidence="8" key="2">
    <citation type="submission" date="2025-09" db="UniProtKB">
        <authorList>
            <consortium name="Ensembl"/>
        </authorList>
    </citation>
    <scope>IDENTIFICATION</scope>
</reference>
<evidence type="ECO:0000313" key="8">
    <source>
        <dbReference type="Ensembl" id="ENSMMOP00000023302.1"/>
    </source>
</evidence>
<evidence type="ECO:0000256" key="6">
    <source>
        <dbReference type="SAM" id="Phobius"/>
    </source>
</evidence>
<keyword evidence="2 5" id="KW-0812">Transmembrane</keyword>
<evidence type="ECO:0000256" key="5">
    <source>
        <dbReference type="PROSITE-ProRule" id="PRU00581"/>
    </source>
</evidence>
<dbReference type="Pfam" id="PF01284">
    <property type="entry name" value="MARVEL"/>
    <property type="match status" value="1"/>
</dbReference>
<dbReference type="AlphaFoldDB" id="A0A3Q4BQJ8"/>
<proteinExistence type="predicted"/>
<dbReference type="PANTHER" id="PTHR22776:SF45">
    <property type="entry name" value="CHEMOKINE-LIKE FACTOR"/>
    <property type="match status" value="1"/>
</dbReference>
<keyword evidence="9" id="KW-1185">Reference proteome</keyword>
<comment type="subcellular location">
    <subcellularLocation>
        <location evidence="1">Membrane</location>
        <topology evidence="1">Multi-pass membrane protein</topology>
    </subcellularLocation>
</comment>
<dbReference type="STRING" id="94237.ENSMMOP00000023302"/>
<dbReference type="GO" id="GO:0016020">
    <property type="term" value="C:membrane"/>
    <property type="evidence" value="ECO:0007669"/>
    <property type="project" value="UniProtKB-SubCell"/>
</dbReference>
<dbReference type="OMA" id="CVLCIID"/>
<keyword evidence="4 5" id="KW-0472">Membrane</keyword>
<feature type="transmembrane region" description="Helical" evidence="6">
    <location>
        <begin position="111"/>
        <end position="132"/>
    </location>
</feature>
<feature type="transmembrane region" description="Helical" evidence="6">
    <location>
        <begin position="51"/>
        <end position="69"/>
    </location>
</feature>
<evidence type="ECO:0000256" key="2">
    <source>
        <dbReference type="ARBA" id="ARBA00022692"/>
    </source>
</evidence>
<dbReference type="Proteomes" id="UP000261620">
    <property type="component" value="Unplaced"/>
</dbReference>